<dbReference type="Pfam" id="PF06792">
    <property type="entry name" value="UPF0261"/>
    <property type="match status" value="1"/>
</dbReference>
<dbReference type="Pfam" id="PF23189">
    <property type="entry name" value="UPF0261_C"/>
    <property type="match status" value="1"/>
</dbReference>
<feature type="domain" description="UPF0261" evidence="3">
    <location>
        <begin position="193"/>
        <end position="409"/>
    </location>
</feature>
<comment type="caution">
    <text evidence="4">The sequence shown here is derived from an EMBL/GenBank/DDBJ whole genome shotgun (WGS) entry which is preliminary data.</text>
</comment>
<dbReference type="InterPro" id="IPR008322">
    <property type="entry name" value="UPF0261"/>
</dbReference>
<keyword evidence="5" id="KW-1185">Reference proteome</keyword>
<evidence type="ECO:0000259" key="2">
    <source>
        <dbReference type="Pfam" id="PF06792"/>
    </source>
</evidence>
<dbReference type="PANTHER" id="PTHR31862">
    <property type="entry name" value="UPF0261 DOMAIN PROTEIN (AFU_ORTHOLOGUE AFUA_1G10120)"/>
    <property type="match status" value="1"/>
</dbReference>
<dbReference type="PANTHER" id="PTHR31862:SF1">
    <property type="entry name" value="UPF0261 DOMAIN PROTEIN (AFU_ORTHOLOGUE AFUA_1G10120)"/>
    <property type="match status" value="1"/>
</dbReference>
<dbReference type="RefSeq" id="WP_205377278.1">
    <property type="nucleotide sequence ID" value="NZ_JAFEJA010000002.1"/>
</dbReference>
<evidence type="ECO:0000313" key="4">
    <source>
        <dbReference type="EMBL" id="MBM9623102.1"/>
    </source>
</evidence>
<dbReference type="Gene3D" id="3.40.50.12030">
    <property type="entry name" value="Uncharacterised protein family UPF0261, NC domain"/>
    <property type="match status" value="1"/>
</dbReference>
<reference evidence="4 5" key="1">
    <citation type="journal article" date="2016" name="Arch. Microbiol.">
        <title>Streptomyces zhihengii sp. nov., isolated from rhizospheric soil of Psammosilene tunicoides.</title>
        <authorList>
            <person name="Huang M.J."/>
            <person name="Fei J.J."/>
            <person name="Salam N."/>
            <person name="Kim C.J."/>
            <person name="Hozzein W.N."/>
            <person name="Xiao M."/>
            <person name="Huang H.Q."/>
            <person name="Li W.J."/>
        </authorList>
    </citation>
    <scope>NUCLEOTIDE SEQUENCE [LARGE SCALE GENOMIC DNA]</scope>
    <source>
        <strain evidence="4 5">YIM T102</strain>
    </source>
</reference>
<dbReference type="Gene3D" id="3.40.50.12020">
    <property type="entry name" value="Uncharacterised protein family UPF0261, NN domain"/>
    <property type="match status" value="1"/>
</dbReference>
<gene>
    <name evidence="4" type="ORF">JE024_31355</name>
</gene>
<feature type="domain" description="UPF0261" evidence="2">
    <location>
        <begin position="3"/>
        <end position="175"/>
    </location>
</feature>
<protein>
    <submittedName>
        <fullName evidence="4">Tm-1-like ATP-binding domain-containing protein</fullName>
    </submittedName>
</protein>
<dbReference type="InterPro" id="IPR051353">
    <property type="entry name" value="Tobamovirus_resist_UPF0261"/>
</dbReference>
<dbReference type="InterPro" id="IPR044122">
    <property type="entry name" value="UPF0261_N"/>
</dbReference>
<organism evidence="4 5">
    <name type="scientific">Streptomyces zhihengii</name>
    <dbReference type="NCBI Taxonomy" id="1818004"/>
    <lineage>
        <taxon>Bacteria</taxon>
        <taxon>Bacillati</taxon>
        <taxon>Actinomycetota</taxon>
        <taxon>Actinomycetes</taxon>
        <taxon>Kitasatosporales</taxon>
        <taxon>Streptomycetaceae</taxon>
        <taxon>Streptomyces</taxon>
    </lineage>
</organism>
<dbReference type="Proteomes" id="UP000664109">
    <property type="component" value="Unassembled WGS sequence"/>
</dbReference>
<name>A0ABS2V0W9_9ACTN</name>
<evidence type="ECO:0000313" key="5">
    <source>
        <dbReference type="Proteomes" id="UP000664109"/>
    </source>
</evidence>
<feature type="region of interest" description="Disordered" evidence="1">
    <location>
        <begin position="413"/>
        <end position="438"/>
    </location>
</feature>
<proteinExistence type="predicted"/>
<evidence type="ECO:0000256" key="1">
    <source>
        <dbReference type="SAM" id="MobiDB-lite"/>
    </source>
</evidence>
<dbReference type="InterPro" id="IPR056778">
    <property type="entry name" value="UPF0261_C"/>
</dbReference>
<accession>A0ABS2V0W9</accession>
<dbReference type="CDD" id="cd15488">
    <property type="entry name" value="Tm-1-like"/>
    <property type="match status" value="1"/>
</dbReference>
<dbReference type="EMBL" id="JAFEJA010000002">
    <property type="protein sequence ID" value="MBM9623102.1"/>
    <property type="molecule type" value="Genomic_DNA"/>
</dbReference>
<dbReference type="PIRSF" id="PIRSF033271">
    <property type="entry name" value="UCP033271"/>
    <property type="match status" value="1"/>
</dbReference>
<evidence type="ECO:0000259" key="3">
    <source>
        <dbReference type="Pfam" id="PF23189"/>
    </source>
</evidence>
<dbReference type="NCBIfam" id="NF002674">
    <property type="entry name" value="PRK02399.1-2"/>
    <property type="match status" value="1"/>
</dbReference>
<sequence length="438" mass="44147">MATVVLVGTLDTKGVEYGWLRERLLGQGVEVLVVDTGALGTPRIAADVPGEDVARAAGADPEALRAAGDRGAAVTAMADGAAEIVSRLYARGRLHCVLAIGGSGGTSIATRAMRGLPLGVPKLMVSSMASGDVARYVGSSDITMMYSVVDIAGINPVLAPVLANAADAAAGMAKGFAASPRALHPAALASGGRPLVAASMAGVTTPGVDAARARLAELGYEVLVFHVSGTGGRTLESLAGQGVFAGVLDLTLSELADDLVGGILTAGPDRLTAAGRAGVPQVVSLGALDMVKFGPPETVPAALRHRDPLVHNPSISVIRTTPGECEELGRRIAAKLRTARGPVEVCVPLRGLSTLGAPGGPYHDPAVDGALFTALRAGLEGSAVRVVDHDTHINTEEFGRSTADRLHRLIPAARRPGAAPVEPTAERGGPPGAPGAGA</sequence>